<feature type="transmembrane region" description="Helical" evidence="1">
    <location>
        <begin position="56"/>
        <end position="74"/>
    </location>
</feature>
<dbReference type="EMBL" id="JARKIB010000030">
    <property type="protein sequence ID" value="KAJ7763378.1"/>
    <property type="molecule type" value="Genomic_DNA"/>
</dbReference>
<proteinExistence type="predicted"/>
<evidence type="ECO:0000313" key="3">
    <source>
        <dbReference type="Proteomes" id="UP001215598"/>
    </source>
</evidence>
<gene>
    <name evidence="2" type="ORF">B0H16DRAFT_492556</name>
</gene>
<comment type="caution">
    <text evidence="2">The sequence shown here is derived from an EMBL/GenBank/DDBJ whole genome shotgun (WGS) entry which is preliminary data.</text>
</comment>
<evidence type="ECO:0000313" key="2">
    <source>
        <dbReference type="EMBL" id="KAJ7763378.1"/>
    </source>
</evidence>
<organism evidence="2 3">
    <name type="scientific">Mycena metata</name>
    <dbReference type="NCBI Taxonomy" id="1033252"/>
    <lineage>
        <taxon>Eukaryota</taxon>
        <taxon>Fungi</taxon>
        <taxon>Dikarya</taxon>
        <taxon>Basidiomycota</taxon>
        <taxon>Agaricomycotina</taxon>
        <taxon>Agaricomycetes</taxon>
        <taxon>Agaricomycetidae</taxon>
        <taxon>Agaricales</taxon>
        <taxon>Marasmiineae</taxon>
        <taxon>Mycenaceae</taxon>
        <taxon>Mycena</taxon>
    </lineage>
</organism>
<accession>A0AAD7JHB4</accession>
<keyword evidence="1" id="KW-1133">Transmembrane helix</keyword>
<reference evidence="2" key="1">
    <citation type="submission" date="2023-03" db="EMBL/GenBank/DDBJ databases">
        <title>Massive genome expansion in bonnet fungi (Mycena s.s.) driven by repeated elements and novel gene families across ecological guilds.</title>
        <authorList>
            <consortium name="Lawrence Berkeley National Laboratory"/>
            <person name="Harder C.B."/>
            <person name="Miyauchi S."/>
            <person name="Viragh M."/>
            <person name="Kuo A."/>
            <person name="Thoen E."/>
            <person name="Andreopoulos B."/>
            <person name="Lu D."/>
            <person name="Skrede I."/>
            <person name="Drula E."/>
            <person name="Henrissat B."/>
            <person name="Morin E."/>
            <person name="Kohler A."/>
            <person name="Barry K."/>
            <person name="LaButti K."/>
            <person name="Morin E."/>
            <person name="Salamov A."/>
            <person name="Lipzen A."/>
            <person name="Mereny Z."/>
            <person name="Hegedus B."/>
            <person name="Baldrian P."/>
            <person name="Stursova M."/>
            <person name="Weitz H."/>
            <person name="Taylor A."/>
            <person name="Grigoriev I.V."/>
            <person name="Nagy L.G."/>
            <person name="Martin F."/>
            <person name="Kauserud H."/>
        </authorList>
    </citation>
    <scope>NUCLEOTIDE SEQUENCE</scope>
    <source>
        <strain evidence="2">CBHHK182m</strain>
    </source>
</reference>
<name>A0AAD7JHB4_9AGAR</name>
<keyword evidence="3" id="KW-1185">Reference proteome</keyword>
<dbReference type="Proteomes" id="UP001215598">
    <property type="component" value="Unassembled WGS sequence"/>
</dbReference>
<sequence>MEQLQPEKPATLSAASFTLRIWKSRPVAETQRPDLLDTWGRNATVHARTKVGVSRIGAAFLLPSWALCLLLLTLGHIRRISLDILSVPSRLQTNRGFPFGGLHCAVLGSLLYNDMLHNVVLNDLVILTRPVVASRLRRHGCIGKVESPTNHTHLPGLGALSLPDPANACVPQGRKSRVKIQLLLLATLLKKGVDEPRMGLTDPCAAAGDEIYDEVLVIFPEPILELFGAVDGPDIYNKQGFLRWV</sequence>
<protein>
    <submittedName>
        <fullName evidence="2">Uncharacterized protein</fullName>
    </submittedName>
</protein>
<keyword evidence="1" id="KW-0472">Membrane</keyword>
<dbReference type="AlphaFoldDB" id="A0AAD7JHB4"/>
<keyword evidence="1" id="KW-0812">Transmembrane</keyword>
<evidence type="ECO:0000256" key="1">
    <source>
        <dbReference type="SAM" id="Phobius"/>
    </source>
</evidence>